<dbReference type="EMBL" id="RAWI01000019">
    <property type="protein sequence ID" value="RKI15404.1"/>
    <property type="molecule type" value="Genomic_DNA"/>
</dbReference>
<name>A0ABX9QPM3_9BACT</name>
<keyword evidence="2" id="KW-1185">Reference proteome</keyword>
<reference evidence="1 2" key="1">
    <citation type="submission" date="2018-09" db="EMBL/GenBank/DDBJ databases">
        <authorList>
            <person name="Livingstone P.G."/>
            <person name="Whitworth D.E."/>
        </authorList>
    </citation>
    <scope>NUCLEOTIDE SEQUENCE [LARGE SCALE GENOMIC DNA]</scope>
    <source>
        <strain evidence="1 2">CA031B</strain>
    </source>
</reference>
<gene>
    <name evidence="1" type="ORF">D7Y13_04280</name>
</gene>
<organism evidence="1 2">
    <name type="scientific">Corallococcus praedator</name>
    <dbReference type="NCBI Taxonomy" id="2316724"/>
    <lineage>
        <taxon>Bacteria</taxon>
        <taxon>Pseudomonadati</taxon>
        <taxon>Myxococcota</taxon>
        <taxon>Myxococcia</taxon>
        <taxon>Myxococcales</taxon>
        <taxon>Cystobacterineae</taxon>
        <taxon>Myxococcaceae</taxon>
        <taxon>Corallococcus</taxon>
    </lineage>
</organism>
<accession>A0ABX9QPM3</accession>
<evidence type="ECO:0000313" key="1">
    <source>
        <dbReference type="EMBL" id="RKI15404.1"/>
    </source>
</evidence>
<dbReference type="InterPro" id="IPR029074">
    <property type="entry name" value="Imm49"/>
</dbReference>
<evidence type="ECO:0008006" key="3">
    <source>
        <dbReference type="Google" id="ProtNLM"/>
    </source>
</evidence>
<protein>
    <recommendedName>
        <fullName evidence="3">DUF2063 domain-containing protein</fullName>
    </recommendedName>
</protein>
<sequence length="266" mass="29610">MTPTFVPLAGKNAAVTLEELLPQVLSEPPRQQHYLRVSTLYRRIAIAGLLGTADPSTFFPNLFKSGRAFLHFLQSAPDSEKLTSRSEPFFDAIACRDDVGAAELAKHSRRTLATGKEYEEDFFYVRFLMDRFFMEASEGSARQWLDAWAALSPDDFRLAVCTALDRRDPRAFESALATAIAELQTRTEALRARDALSADDAATFAHVSTEVLAWLELAERVGLPVERDPPLAPGLARQFRGARLPSPDAWKTVESARAFEKPPVRP</sequence>
<comment type="caution">
    <text evidence="1">The sequence shown here is derived from an EMBL/GenBank/DDBJ whole genome shotgun (WGS) entry which is preliminary data.</text>
</comment>
<proteinExistence type="predicted"/>
<dbReference type="Proteomes" id="UP000278907">
    <property type="component" value="Unassembled WGS sequence"/>
</dbReference>
<dbReference type="Pfam" id="PF15575">
    <property type="entry name" value="Imm49"/>
    <property type="match status" value="1"/>
</dbReference>
<evidence type="ECO:0000313" key="2">
    <source>
        <dbReference type="Proteomes" id="UP000278907"/>
    </source>
</evidence>